<evidence type="ECO:0000256" key="5">
    <source>
        <dbReference type="ARBA" id="ARBA00022840"/>
    </source>
</evidence>
<dbReference type="PROSITE" id="PS50929">
    <property type="entry name" value="ABC_TM1F"/>
    <property type="match status" value="1"/>
</dbReference>
<keyword evidence="4" id="KW-0547">Nucleotide-binding</keyword>
<dbReference type="GO" id="GO:0016887">
    <property type="term" value="F:ATP hydrolysis activity"/>
    <property type="evidence" value="ECO:0007669"/>
    <property type="project" value="InterPro"/>
</dbReference>
<reference evidence="11 12" key="1">
    <citation type="submission" date="2019-03" db="EMBL/GenBank/DDBJ databases">
        <title>Draft genome sequence data and analysis of a Fermenting Bacterium, Soehngenia longevitae strain 1933PT, isolated from petroleum reservoir in Azerbaijan.</title>
        <authorList>
            <person name="Grouzdev D.S."/>
            <person name="Bidzhieva S.K."/>
            <person name="Sokolova D.S."/>
            <person name="Tourova T.P."/>
            <person name="Poltaraus A.B."/>
            <person name="Nazina T.N."/>
        </authorList>
    </citation>
    <scope>NUCLEOTIDE SEQUENCE [LARGE SCALE GENOMIC DNA]</scope>
    <source>
        <strain evidence="11 12">1933P</strain>
    </source>
</reference>
<dbReference type="EMBL" id="SRIB01000006">
    <property type="protein sequence ID" value="TFZ40189.1"/>
    <property type="molecule type" value="Genomic_DNA"/>
</dbReference>
<evidence type="ECO:0000256" key="6">
    <source>
        <dbReference type="ARBA" id="ARBA00022989"/>
    </source>
</evidence>
<dbReference type="SMART" id="SM00382">
    <property type="entry name" value="AAA"/>
    <property type="match status" value="1"/>
</dbReference>
<dbReference type="InterPro" id="IPR011527">
    <property type="entry name" value="ABC1_TM_dom"/>
</dbReference>
<dbReference type="Pfam" id="PF00005">
    <property type="entry name" value="ABC_tran"/>
    <property type="match status" value="1"/>
</dbReference>
<evidence type="ECO:0000256" key="2">
    <source>
        <dbReference type="ARBA" id="ARBA00022448"/>
    </source>
</evidence>
<dbReference type="GO" id="GO:0140359">
    <property type="term" value="F:ABC-type transporter activity"/>
    <property type="evidence" value="ECO:0007669"/>
    <property type="project" value="InterPro"/>
</dbReference>
<feature type="transmembrane region" description="Helical" evidence="8">
    <location>
        <begin position="134"/>
        <end position="151"/>
    </location>
</feature>
<dbReference type="RefSeq" id="WP_135270962.1">
    <property type="nucleotide sequence ID" value="NZ_SRIB01000006.1"/>
</dbReference>
<dbReference type="InterPro" id="IPR015856">
    <property type="entry name" value="ABC_transpr_CbiO/EcfA_su"/>
</dbReference>
<dbReference type="AlphaFoldDB" id="A0A4Z0D5M5"/>
<dbReference type="InterPro" id="IPR036640">
    <property type="entry name" value="ABC1_TM_sf"/>
</dbReference>
<accession>A0A4Z0D5M5</accession>
<organism evidence="11 12">
    <name type="scientific">Soehngenia longivitae</name>
    <dbReference type="NCBI Taxonomy" id="2562294"/>
    <lineage>
        <taxon>Bacteria</taxon>
        <taxon>Bacillati</taxon>
        <taxon>Bacillota</taxon>
        <taxon>Tissierellia</taxon>
        <taxon>Tissierellales</taxon>
        <taxon>Tissierellaceae</taxon>
        <taxon>Soehngenia</taxon>
    </lineage>
</organism>
<proteinExistence type="predicted"/>
<feature type="domain" description="ABC transmembrane type-1" evidence="10">
    <location>
        <begin position="22"/>
        <end position="296"/>
    </location>
</feature>
<keyword evidence="7 8" id="KW-0472">Membrane</keyword>
<dbReference type="OrthoDB" id="9806127at2"/>
<dbReference type="SUPFAM" id="SSF90123">
    <property type="entry name" value="ABC transporter transmembrane region"/>
    <property type="match status" value="1"/>
</dbReference>
<evidence type="ECO:0000259" key="10">
    <source>
        <dbReference type="PROSITE" id="PS50929"/>
    </source>
</evidence>
<dbReference type="PROSITE" id="PS50893">
    <property type="entry name" value="ABC_TRANSPORTER_2"/>
    <property type="match status" value="1"/>
</dbReference>
<dbReference type="Proteomes" id="UP000298381">
    <property type="component" value="Unassembled WGS sequence"/>
</dbReference>
<dbReference type="InterPro" id="IPR003593">
    <property type="entry name" value="AAA+_ATPase"/>
</dbReference>
<keyword evidence="2" id="KW-0813">Transport</keyword>
<keyword evidence="12" id="KW-1185">Reference proteome</keyword>
<dbReference type="GO" id="GO:0005886">
    <property type="term" value="C:plasma membrane"/>
    <property type="evidence" value="ECO:0007669"/>
    <property type="project" value="UniProtKB-SubCell"/>
</dbReference>
<sequence length="539" mass="62460">MIKNIRFLYKYIKPTELINLYVLSLISVFITLFNIFLSGNIVQEALVLRQLNLKIGMFFIGFTILKIVIDRTKDYMSTKISYTAENQLLLNTMNSLTMMNQNMLDSYGRYEINNILTRDGLRIKQFIEKNIEKIFFYPISFIFSFIFMIRINYTIGLILIPIIIVSSLFNVLISEKIRKELKSNINITHNLNSYEQDIMQNQDFVRSQRIYDYVLNKFDDLLNIMYSSDKSTLKVKYISYIPGLINEYLPILVLSFVSLKLILNGELSYGDFIMMVGLTNQVSLPFTKFLRIVYELKILDVYEENFTKLNTAKTYNNLPANNEEIHVDISNMSFAYEVHSSSTLNQNNLSINKNEKVLITGPSGIGKSTLIKLIYGLIEPTNGKVKVFGVDPYKNEKTIYRNIAIVDDHQEFFKESVEFNIALKTDLTDDEAIRLEKIIEDLELKSLCKEKEYIEKNGQNLSGGQKLRVLVARALFSQRKLMLLDEPDFALDVSGIDKVYELITKANSTIIVITHNKNIREFFDSHYVFNMDGTLMKEA</sequence>
<evidence type="ECO:0000256" key="1">
    <source>
        <dbReference type="ARBA" id="ARBA00004651"/>
    </source>
</evidence>
<feature type="transmembrane region" description="Helical" evidence="8">
    <location>
        <begin position="51"/>
        <end position="69"/>
    </location>
</feature>
<gene>
    <name evidence="11" type="ORF">E4100_05085</name>
</gene>
<dbReference type="SUPFAM" id="SSF52540">
    <property type="entry name" value="P-loop containing nucleoside triphosphate hydrolases"/>
    <property type="match status" value="1"/>
</dbReference>
<comment type="subcellular location">
    <subcellularLocation>
        <location evidence="1">Cell membrane</location>
        <topology evidence="1">Multi-pass membrane protein</topology>
    </subcellularLocation>
</comment>
<dbReference type="InterPro" id="IPR003439">
    <property type="entry name" value="ABC_transporter-like_ATP-bd"/>
</dbReference>
<evidence type="ECO:0000256" key="7">
    <source>
        <dbReference type="ARBA" id="ARBA00023136"/>
    </source>
</evidence>
<evidence type="ECO:0000256" key="4">
    <source>
        <dbReference type="ARBA" id="ARBA00022741"/>
    </source>
</evidence>
<feature type="transmembrane region" description="Helical" evidence="8">
    <location>
        <begin position="20"/>
        <end position="39"/>
    </location>
</feature>
<dbReference type="InterPro" id="IPR027417">
    <property type="entry name" value="P-loop_NTPase"/>
</dbReference>
<evidence type="ECO:0000313" key="12">
    <source>
        <dbReference type="Proteomes" id="UP000298381"/>
    </source>
</evidence>
<protein>
    <submittedName>
        <fullName evidence="11">ABC transporter ATP-binding protein</fullName>
    </submittedName>
</protein>
<dbReference type="InterPro" id="IPR039421">
    <property type="entry name" value="Type_1_exporter"/>
</dbReference>
<dbReference type="GO" id="GO:0005524">
    <property type="term" value="F:ATP binding"/>
    <property type="evidence" value="ECO:0007669"/>
    <property type="project" value="UniProtKB-KW"/>
</dbReference>
<evidence type="ECO:0000256" key="3">
    <source>
        <dbReference type="ARBA" id="ARBA00022692"/>
    </source>
</evidence>
<dbReference type="PANTHER" id="PTHR24221">
    <property type="entry name" value="ATP-BINDING CASSETTE SUB-FAMILY B"/>
    <property type="match status" value="1"/>
</dbReference>
<feature type="transmembrane region" description="Helical" evidence="8">
    <location>
        <begin position="157"/>
        <end position="173"/>
    </location>
</feature>
<comment type="caution">
    <text evidence="11">The sequence shown here is derived from an EMBL/GenBank/DDBJ whole genome shotgun (WGS) entry which is preliminary data.</text>
</comment>
<dbReference type="CDD" id="cd03225">
    <property type="entry name" value="ABC_cobalt_CbiO_domain1"/>
    <property type="match status" value="1"/>
</dbReference>
<dbReference type="Pfam" id="PF00664">
    <property type="entry name" value="ABC_membrane"/>
    <property type="match status" value="1"/>
</dbReference>
<keyword evidence="5 11" id="KW-0067">ATP-binding</keyword>
<evidence type="ECO:0000256" key="8">
    <source>
        <dbReference type="SAM" id="Phobius"/>
    </source>
</evidence>
<keyword evidence="3 8" id="KW-0812">Transmembrane</keyword>
<evidence type="ECO:0000313" key="11">
    <source>
        <dbReference type="EMBL" id="TFZ40189.1"/>
    </source>
</evidence>
<evidence type="ECO:0000259" key="9">
    <source>
        <dbReference type="PROSITE" id="PS50893"/>
    </source>
</evidence>
<name>A0A4Z0D5M5_9FIRM</name>
<keyword evidence="6 8" id="KW-1133">Transmembrane helix</keyword>
<dbReference type="Gene3D" id="1.20.1560.10">
    <property type="entry name" value="ABC transporter type 1, transmembrane domain"/>
    <property type="match status" value="1"/>
</dbReference>
<dbReference type="Gene3D" id="3.40.50.300">
    <property type="entry name" value="P-loop containing nucleotide triphosphate hydrolases"/>
    <property type="match status" value="1"/>
</dbReference>
<dbReference type="PANTHER" id="PTHR24221:SF654">
    <property type="entry name" value="ATP-BINDING CASSETTE SUB-FAMILY B MEMBER 6"/>
    <property type="match status" value="1"/>
</dbReference>
<feature type="domain" description="ABC transporter" evidence="9">
    <location>
        <begin position="327"/>
        <end position="539"/>
    </location>
</feature>